<keyword evidence="4" id="KW-1185">Reference proteome</keyword>
<dbReference type="OrthoDB" id="10263206at2759"/>
<dbReference type="Proteomes" id="UP001150907">
    <property type="component" value="Unassembled WGS sequence"/>
</dbReference>
<name>A0A9W8BFI8_9FUNG</name>
<dbReference type="PANTHER" id="PTHR22957">
    <property type="entry name" value="TBC1 DOMAIN FAMILY MEMBER GTPASE-ACTIVATING PROTEIN"/>
    <property type="match status" value="1"/>
</dbReference>
<dbReference type="Gene3D" id="1.10.472.80">
    <property type="entry name" value="Ypt/Rab-GAP domain of gyp1p, domain 3"/>
    <property type="match status" value="1"/>
</dbReference>
<dbReference type="PROSITE" id="PS50086">
    <property type="entry name" value="TBC_RABGAP"/>
    <property type="match status" value="1"/>
</dbReference>
<accession>A0A9W8BFI8</accession>
<organism evidence="3 4">
    <name type="scientific">Coemansia thaxteri</name>
    <dbReference type="NCBI Taxonomy" id="2663907"/>
    <lineage>
        <taxon>Eukaryota</taxon>
        <taxon>Fungi</taxon>
        <taxon>Fungi incertae sedis</taxon>
        <taxon>Zoopagomycota</taxon>
        <taxon>Kickxellomycotina</taxon>
        <taxon>Kickxellomycetes</taxon>
        <taxon>Kickxellales</taxon>
        <taxon>Kickxellaceae</taxon>
        <taxon>Coemansia</taxon>
    </lineage>
</organism>
<dbReference type="InterPro" id="IPR000195">
    <property type="entry name" value="Rab-GAP-TBC_dom"/>
</dbReference>
<dbReference type="InterPro" id="IPR035969">
    <property type="entry name" value="Rab-GAP_TBC_sf"/>
</dbReference>
<gene>
    <name evidence="3" type="primary">cdc16</name>
    <name evidence="3" type="ORF">H4R26_001066</name>
</gene>
<dbReference type="Pfam" id="PF00566">
    <property type="entry name" value="RabGAP-TBC"/>
    <property type="match status" value="1"/>
</dbReference>
<dbReference type="SMART" id="SM00164">
    <property type="entry name" value="TBC"/>
    <property type="match status" value="1"/>
</dbReference>
<dbReference type="EMBL" id="JANBQF010000041">
    <property type="protein sequence ID" value="KAJ2006963.1"/>
    <property type="molecule type" value="Genomic_DNA"/>
</dbReference>
<feature type="region of interest" description="Disordered" evidence="1">
    <location>
        <begin position="84"/>
        <end position="114"/>
    </location>
</feature>
<dbReference type="PANTHER" id="PTHR22957:SF263">
    <property type="entry name" value="MITOTIC CHECK POINT PROTEIN BUB2"/>
    <property type="match status" value="1"/>
</dbReference>
<evidence type="ECO:0000256" key="1">
    <source>
        <dbReference type="SAM" id="MobiDB-lite"/>
    </source>
</evidence>
<dbReference type="Gene3D" id="1.10.8.270">
    <property type="entry name" value="putative rabgap domain of human tbc1 domain family member 14 like domains"/>
    <property type="match status" value="1"/>
</dbReference>
<dbReference type="SUPFAM" id="SSF47923">
    <property type="entry name" value="Ypt/Rab-GAP domain of gyp1p"/>
    <property type="match status" value="2"/>
</dbReference>
<evidence type="ECO:0000259" key="2">
    <source>
        <dbReference type="PROSITE" id="PS50086"/>
    </source>
</evidence>
<dbReference type="GO" id="GO:0005096">
    <property type="term" value="F:GTPase activator activity"/>
    <property type="evidence" value="ECO:0007669"/>
    <property type="project" value="TreeGrafter"/>
</dbReference>
<feature type="region of interest" description="Disordered" evidence="1">
    <location>
        <begin position="1"/>
        <end position="21"/>
    </location>
</feature>
<comment type="caution">
    <text evidence="3">The sequence shown here is derived from an EMBL/GenBank/DDBJ whole genome shotgun (WGS) entry which is preliminary data.</text>
</comment>
<evidence type="ECO:0000313" key="4">
    <source>
        <dbReference type="Proteomes" id="UP001150907"/>
    </source>
</evidence>
<sequence>MHGARQEKAGARRGMTPRMVELSRRLSDIDIEFRESEGEGEEEADAKAEALRRGSALRLRDRLRVAASERARLDGLELVEPAKVDTQYREDSGTSAYLQRRGDQREEQRDDQRADQLRHRLVALTRRIHSDWAEVSASMRELRGVIAAGGGLPVAHGDGDRRLRATVWLAMLEVRGVGVGAYRRALARCPSASADKINNDAFRTLAGDAEFRARVPTAAIVRVLNAVESAPDRSPSDPPRYVQGMNALAAPFLFVMGEGAGFHAFRQFLRRECPLYARPSLPGVHACVQLVDEALAAADARLFSHLRRHGAVARIYAFPAAMTLSASVGPVRQVVRLWDFLLAYGAHLNVVCIVAQLLAMRELLLTTRAPMALLREWPPLRADSVIRRARSIYDALPDALRRRIKMHAHDARLAEQLASAPPVRDPLDLDPLDPAPLEEAVSLKRDLPLSPAAPGPDPRVLEPHALEPHAPRGRARTFSGMEAKRMRTADESEGVPARAAPSYGALGLGLGPVDRRQNQNQNQQQQQQQQRPRGLRVAARGLASGAGEALRLLGCALPPELANQQKQQLQQHRRR</sequence>
<feature type="compositionally biased region" description="Basic and acidic residues" evidence="1">
    <location>
        <begin position="100"/>
        <end position="114"/>
    </location>
</feature>
<evidence type="ECO:0000313" key="3">
    <source>
        <dbReference type="EMBL" id="KAJ2006963.1"/>
    </source>
</evidence>
<feature type="region of interest" description="Disordered" evidence="1">
    <location>
        <begin position="32"/>
        <end position="51"/>
    </location>
</feature>
<feature type="compositionally biased region" description="Basic and acidic residues" evidence="1">
    <location>
        <begin position="459"/>
        <end position="470"/>
    </location>
</feature>
<feature type="domain" description="Rab-GAP TBC" evidence="2">
    <location>
        <begin position="158"/>
        <end position="345"/>
    </location>
</feature>
<protein>
    <submittedName>
        <fullName evidence="3">CDC16 protein</fullName>
    </submittedName>
</protein>
<proteinExistence type="predicted"/>
<reference evidence="3" key="1">
    <citation type="submission" date="2022-07" db="EMBL/GenBank/DDBJ databases">
        <title>Phylogenomic reconstructions and comparative analyses of Kickxellomycotina fungi.</title>
        <authorList>
            <person name="Reynolds N.K."/>
            <person name="Stajich J.E."/>
            <person name="Barry K."/>
            <person name="Grigoriev I.V."/>
            <person name="Crous P."/>
            <person name="Smith M.E."/>
        </authorList>
    </citation>
    <scope>NUCLEOTIDE SEQUENCE</scope>
    <source>
        <strain evidence="3">IMI 214461</strain>
    </source>
</reference>
<feature type="region of interest" description="Disordered" evidence="1">
    <location>
        <begin position="444"/>
        <end position="542"/>
    </location>
</feature>
<dbReference type="AlphaFoldDB" id="A0A9W8BFI8"/>
<feature type="compositionally biased region" description="Low complexity" evidence="1">
    <location>
        <begin position="518"/>
        <end position="531"/>
    </location>
</feature>
<feature type="compositionally biased region" description="Basic and acidic residues" evidence="1">
    <location>
        <begin position="1"/>
        <end position="10"/>
    </location>
</feature>